<reference evidence="1 2" key="1">
    <citation type="journal article" date="2012" name="J. Bacteriol.">
        <title>Complete genome sequence of the anaerobic perchlorate-reducing bacterium Azospira suillum strain PS.</title>
        <authorList>
            <person name="Byrne-Bailey K.G."/>
            <person name="Coates J.D."/>
        </authorList>
    </citation>
    <scope>NUCLEOTIDE SEQUENCE [LARGE SCALE GENOMIC DNA]</scope>
    <source>
        <strain evidence="2">ATCC BAA-33 / DSM 13638 / PS</strain>
    </source>
</reference>
<proteinExistence type="predicted"/>
<dbReference type="HOGENOM" id="CLU_1552151_0_0_4"/>
<gene>
    <name evidence="1" type="ordered locus">Dsui_0188</name>
</gene>
<evidence type="ECO:0000313" key="2">
    <source>
        <dbReference type="Proteomes" id="UP000005633"/>
    </source>
</evidence>
<organism evidence="1 2">
    <name type="scientific">Azospira oryzae (strain ATCC BAA-33 / DSM 13638 / PS)</name>
    <name type="common">Dechlorosoma suillum</name>
    <dbReference type="NCBI Taxonomy" id="640081"/>
    <lineage>
        <taxon>Bacteria</taxon>
        <taxon>Pseudomonadati</taxon>
        <taxon>Pseudomonadota</taxon>
        <taxon>Betaproteobacteria</taxon>
        <taxon>Rhodocyclales</taxon>
        <taxon>Rhodocyclaceae</taxon>
        <taxon>Azospira</taxon>
    </lineage>
</organism>
<dbReference type="Proteomes" id="UP000005633">
    <property type="component" value="Chromosome"/>
</dbReference>
<dbReference type="KEGG" id="dsu:Dsui_0188"/>
<dbReference type="EMBL" id="CP003153">
    <property type="protein sequence ID" value="AEV24608.1"/>
    <property type="molecule type" value="Genomic_DNA"/>
</dbReference>
<dbReference type="AlphaFoldDB" id="G8QMM8"/>
<dbReference type="STRING" id="640081.Dsui_0188"/>
<evidence type="ECO:0000313" key="1">
    <source>
        <dbReference type="EMBL" id="AEV24608.1"/>
    </source>
</evidence>
<dbReference type="eggNOG" id="ENOG503358M">
    <property type="taxonomic scope" value="Bacteria"/>
</dbReference>
<sequence length="172" mass="19483">MEDRYGDLWAARYGAFPRSRVMRTWAQDLADMTPDEVTRGVNACRDRKFPPTLPEFRELCRPALDYERAFIEAVEQMRKREIGEDKWSCAAVYWAGCKLGCDLRAHPYHAIKGRWHAALDDAIQGIRDGSLPDVVPQRLEALPSPGTTSVPPEVARERLAAIREQLTAKMAA</sequence>
<protein>
    <submittedName>
        <fullName evidence="1">Uncharacterized protein</fullName>
    </submittedName>
</protein>
<name>G8QMM8_AZOOP</name>
<accession>G8QMM8</accession>